<dbReference type="GO" id="GO:0031167">
    <property type="term" value="P:rRNA methylation"/>
    <property type="evidence" value="ECO:0007669"/>
    <property type="project" value="InterPro"/>
</dbReference>
<dbReference type="PANTHER" id="PTHR43542:SF1">
    <property type="entry name" value="METHYLTRANSFERASE"/>
    <property type="match status" value="1"/>
</dbReference>
<protein>
    <submittedName>
        <fullName evidence="3">16S rRNA (Guanine(966)-N(2))-methyltransferase RsmD</fullName>
    </submittedName>
</protein>
<dbReference type="InterPro" id="IPR004398">
    <property type="entry name" value="RNA_MeTrfase_RsmD"/>
</dbReference>
<dbReference type="EMBL" id="MTBC01000005">
    <property type="protein sequence ID" value="OQD42675.1"/>
    <property type="molecule type" value="Genomic_DNA"/>
</dbReference>
<dbReference type="SUPFAM" id="SSF53335">
    <property type="entry name" value="S-adenosyl-L-methionine-dependent methyltransferases"/>
    <property type="match status" value="1"/>
</dbReference>
<dbReference type="GO" id="GO:0003676">
    <property type="term" value="F:nucleic acid binding"/>
    <property type="evidence" value="ECO:0007669"/>
    <property type="project" value="InterPro"/>
</dbReference>
<keyword evidence="4" id="KW-1185">Reference proteome</keyword>
<dbReference type="Pfam" id="PF03602">
    <property type="entry name" value="Cons_hypoth95"/>
    <property type="match status" value="1"/>
</dbReference>
<dbReference type="OrthoDB" id="9803017at2"/>
<evidence type="ECO:0000256" key="1">
    <source>
        <dbReference type="ARBA" id="ARBA00022603"/>
    </source>
</evidence>
<dbReference type="InterPro" id="IPR002052">
    <property type="entry name" value="DNA_methylase_N6_adenine_CS"/>
</dbReference>
<evidence type="ECO:0000256" key="2">
    <source>
        <dbReference type="ARBA" id="ARBA00022679"/>
    </source>
</evidence>
<evidence type="ECO:0000313" key="4">
    <source>
        <dbReference type="Proteomes" id="UP000191680"/>
    </source>
</evidence>
<dbReference type="GO" id="GO:0008168">
    <property type="term" value="F:methyltransferase activity"/>
    <property type="evidence" value="ECO:0007669"/>
    <property type="project" value="UniProtKB-KW"/>
</dbReference>
<name>A0A1V6LR79_9FLAO</name>
<gene>
    <name evidence="3" type="ORF">BUL40_09115</name>
</gene>
<organism evidence="3 4">
    <name type="scientific">Croceivirga radicis</name>
    <dbReference type="NCBI Taxonomy" id="1929488"/>
    <lineage>
        <taxon>Bacteria</taxon>
        <taxon>Pseudomonadati</taxon>
        <taxon>Bacteroidota</taxon>
        <taxon>Flavobacteriia</taxon>
        <taxon>Flavobacteriales</taxon>
        <taxon>Flavobacteriaceae</taxon>
        <taxon>Croceivirga</taxon>
    </lineage>
</organism>
<proteinExistence type="predicted"/>
<keyword evidence="2 3" id="KW-0808">Transferase</keyword>
<sequence>MRIISGKYKGKRLVAPKKLPVRPTTDMAKESLFNILRNSYYIEDLQVLDLFAGTGNISFEFASRGTKQITAVDQHMGCIKYIQKTAQELDFSIEVIKIDVYKFLERHRLQYDVIFADPPYEFTQEQFAKIPELIFENNLLLPEGTLIVEHSPQTKMDQLPYFLEDRKYGSNVFSFFGLEEED</sequence>
<comment type="caution">
    <text evidence="3">The sequence shown here is derived from an EMBL/GenBank/DDBJ whole genome shotgun (WGS) entry which is preliminary data.</text>
</comment>
<keyword evidence="1 3" id="KW-0489">Methyltransferase</keyword>
<accession>A0A1V6LR79</accession>
<evidence type="ECO:0000313" key="3">
    <source>
        <dbReference type="EMBL" id="OQD42675.1"/>
    </source>
</evidence>
<dbReference type="RefSeq" id="WP_080319002.1">
    <property type="nucleotide sequence ID" value="NZ_MTBC01000005.1"/>
</dbReference>
<dbReference type="Gene3D" id="3.40.50.150">
    <property type="entry name" value="Vaccinia Virus protein VP39"/>
    <property type="match status" value="1"/>
</dbReference>
<dbReference type="PANTHER" id="PTHR43542">
    <property type="entry name" value="METHYLTRANSFERASE"/>
    <property type="match status" value="1"/>
</dbReference>
<dbReference type="PIRSF" id="PIRSF004553">
    <property type="entry name" value="CHP00095"/>
    <property type="match status" value="1"/>
</dbReference>
<dbReference type="PROSITE" id="PS00092">
    <property type="entry name" value="N6_MTASE"/>
    <property type="match status" value="1"/>
</dbReference>
<dbReference type="InterPro" id="IPR029063">
    <property type="entry name" value="SAM-dependent_MTases_sf"/>
</dbReference>
<dbReference type="Proteomes" id="UP000191680">
    <property type="component" value="Unassembled WGS sequence"/>
</dbReference>
<reference evidence="3 4" key="1">
    <citation type="submission" date="2016-12" db="EMBL/GenBank/DDBJ databases">
        <authorList>
            <person name="Song W.-J."/>
            <person name="Kurnit D.M."/>
        </authorList>
    </citation>
    <scope>NUCLEOTIDE SEQUENCE [LARGE SCALE GENOMIC DNA]</scope>
    <source>
        <strain evidence="3 4">HSG9</strain>
    </source>
</reference>
<dbReference type="CDD" id="cd02440">
    <property type="entry name" value="AdoMet_MTases"/>
    <property type="match status" value="1"/>
</dbReference>
<dbReference type="AlphaFoldDB" id="A0A1V6LR79"/>
<dbReference type="NCBIfam" id="TIGR00095">
    <property type="entry name" value="16S rRNA (guanine(966)-N(2))-methyltransferase RsmD"/>
    <property type="match status" value="1"/>
</dbReference>